<protein>
    <submittedName>
        <fullName evidence="2">Type IV conjugative transfer system protein TraL</fullName>
    </submittedName>
</protein>
<comment type="caution">
    <text evidence="2">The sequence shown here is derived from an EMBL/GenBank/DDBJ whole genome shotgun (WGS) entry which is preliminary data.</text>
</comment>
<dbReference type="Pfam" id="PF07178">
    <property type="entry name" value="TraL"/>
    <property type="match status" value="1"/>
</dbReference>
<dbReference type="EMBL" id="JAVRHY010000006">
    <property type="protein sequence ID" value="MDT0618571.1"/>
    <property type="molecule type" value="Genomic_DNA"/>
</dbReference>
<proteinExistence type="predicted"/>
<gene>
    <name evidence="2" type="primary">traL</name>
    <name evidence="2" type="ORF">RM531_08775</name>
</gene>
<accession>A0ABU3BC69</accession>
<sequence>MKPIPTPHLIDEPQRFLLWSFDEAMPIIIFFLLGYMIQQVIICTAVGIVFSKLFRKYKDSRPEGYLIHLLNWHGIGVDRGYSVGNPFRRDFHS</sequence>
<dbReference type="Proteomes" id="UP001259982">
    <property type="component" value="Unassembled WGS sequence"/>
</dbReference>
<evidence type="ECO:0000313" key="3">
    <source>
        <dbReference type="Proteomes" id="UP001259982"/>
    </source>
</evidence>
<reference evidence="2 3" key="1">
    <citation type="submission" date="2023-09" db="EMBL/GenBank/DDBJ databases">
        <authorList>
            <person name="Rey-Velasco X."/>
        </authorList>
    </citation>
    <scope>NUCLEOTIDE SEQUENCE [LARGE SCALE GENOMIC DNA]</scope>
    <source>
        <strain evidence="2 3">P385</strain>
    </source>
</reference>
<organism evidence="2 3">
    <name type="scientific">Spectribacter acetivorans</name>
    <dbReference type="NCBI Taxonomy" id="3075603"/>
    <lineage>
        <taxon>Bacteria</taxon>
        <taxon>Pseudomonadati</taxon>
        <taxon>Pseudomonadota</taxon>
        <taxon>Gammaproteobacteria</taxon>
        <taxon>Salinisphaerales</taxon>
        <taxon>Salinisphaeraceae</taxon>
        <taxon>Spectribacter</taxon>
    </lineage>
</organism>
<keyword evidence="1" id="KW-0812">Transmembrane</keyword>
<feature type="transmembrane region" description="Helical" evidence="1">
    <location>
        <begin position="27"/>
        <end position="51"/>
    </location>
</feature>
<keyword evidence="1" id="KW-0472">Membrane</keyword>
<keyword evidence="3" id="KW-1185">Reference proteome</keyword>
<name>A0ABU3BC69_9GAMM</name>
<dbReference type="RefSeq" id="WP_311658713.1">
    <property type="nucleotide sequence ID" value="NZ_JAVRHY010000006.1"/>
</dbReference>
<keyword evidence="1" id="KW-1133">Transmembrane helix</keyword>
<dbReference type="NCBIfam" id="TIGR02762">
    <property type="entry name" value="TraL_TIGR"/>
    <property type="match status" value="1"/>
</dbReference>
<evidence type="ECO:0000256" key="1">
    <source>
        <dbReference type="SAM" id="Phobius"/>
    </source>
</evidence>
<dbReference type="InterPro" id="IPR009838">
    <property type="entry name" value="T4SS_TraL"/>
</dbReference>
<evidence type="ECO:0000313" key="2">
    <source>
        <dbReference type="EMBL" id="MDT0618571.1"/>
    </source>
</evidence>